<sequence length="217" mass="23521">MPTNEPVSNPNRPHRRRSPVAKVDHRLPHLGTGLPDSPMSDINSHCEQMFKALITAGTFTIVQPSQPHSDIGSDSNVGFAGGPATGSSRDYEVFVSLVLCLSGWGPVTPPVLGSTDCKKLRLIDASGVHVVSFFPDGLRRRPVFLVDPTVRNLMQVGQQTALALIMDSFNAAQHLSVLQSNNPEIIEIVWLRSALQRRADHGGKLITSSSVIDNTDQ</sequence>
<evidence type="ECO:0000313" key="3">
    <source>
        <dbReference type="Proteomes" id="UP000054324"/>
    </source>
</evidence>
<dbReference type="Proteomes" id="UP000054324">
    <property type="component" value="Unassembled WGS sequence"/>
</dbReference>
<evidence type="ECO:0000256" key="1">
    <source>
        <dbReference type="SAM" id="MobiDB-lite"/>
    </source>
</evidence>
<proteinExistence type="predicted"/>
<reference evidence="2 3" key="1">
    <citation type="submission" date="2013-11" db="EMBL/GenBank/DDBJ databases">
        <title>Opisthorchis viverrini - life in the bile duct.</title>
        <authorList>
            <person name="Young N.D."/>
            <person name="Nagarajan N."/>
            <person name="Lin S.J."/>
            <person name="Korhonen P.K."/>
            <person name="Jex A.R."/>
            <person name="Hall R.S."/>
            <person name="Safavi-Hemami H."/>
            <person name="Kaewkong W."/>
            <person name="Bertrand D."/>
            <person name="Gao S."/>
            <person name="Seet Q."/>
            <person name="Wongkham S."/>
            <person name="Teh B.T."/>
            <person name="Wongkham C."/>
            <person name="Intapan P.M."/>
            <person name="Maleewong W."/>
            <person name="Yang X."/>
            <person name="Hu M."/>
            <person name="Wang Z."/>
            <person name="Hofmann A."/>
            <person name="Sternberg P.W."/>
            <person name="Tan P."/>
            <person name="Wang J."/>
            <person name="Gasser R.B."/>
        </authorList>
    </citation>
    <scope>NUCLEOTIDE SEQUENCE [LARGE SCALE GENOMIC DNA]</scope>
</reference>
<organism evidence="2 3">
    <name type="scientific">Opisthorchis viverrini</name>
    <name type="common">Southeast Asian liver fluke</name>
    <dbReference type="NCBI Taxonomy" id="6198"/>
    <lineage>
        <taxon>Eukaryota</taxon>
        <taxon>Metazoa</taxon>
        <taxon>Spiralia</taxon>
        <taxon>Lophotrochozoa</taxon>
        <taxon>Platyhelminthes</taxon>
        <taxon>Trematoda</taxon>
        <taxon>Digenea</taxon>
        <taxon>Opisthorchiida</taxon>
        <taxon>Opisthorchiata</taxon>
        <taxon>Opisthorchiidae</taxon>
        <taxon>Opisthorchis</taxon>
    </lineage>
</organism>
<dbReference type="RefSeq" id="XP_009167625.1">
    <property type="nucleotide sequence ID" value="XM_009169361.1"/>
</dbReference>
<accession>A0A075AGE0</accession>
<dbReference type="GeneID" id="20318768"/>
<keyword evidence="3" id="KW-1185">Reference proteome</keyword>
<feature type="region of interest" description="Disordered" evidence="1">
    <location>
        <begin position="1"/>
        <end position="38"/>
    </location>
</feature>
<dbReference type="AlphaFoldDB" id="A0A075AGE0"/>
<gene>
    <name evidence="2" type="ORF">T265_04586</name>
</gene>
<protein>
    <submittedName>
        <fullName evidence="2">Uncharacterized protein</fullName>
    </submittedName>
</protein>
<dbReference type="KEGG" id="ovi:T265_04586"/>
<name>A0A075AGE0_OPIVI</name>
<dbReference type="CTD" id="20318768"/>
<feature type="compositionally biased region" description="Low complexity" evidence="1">
    <location>
        <begin position="1"/>
        <end position="11"/>
    </location>
</feature>
<evidence type="ECO:0000313" key="2">
    <source>
        <dbReference type="EMBL" id="KER28634.1"/>
    </source>
</evidence>
<dbReference type="EMBL" id="KL596695">
    <property type="protein sequence ID" value="KER28634.1"/>
    <property type="molecule type" value="Genomic_DNA"/>
</dbReference>